<dbReference type="InterPro" id="IPR035513">
    <property type="entry name" value="Invertase/methylesterase_inhib"/>
</dbReference>
<dbReference type="InterPro" id="IPR052421">
    <property type="entry name" value="PCW_Enzyme_Inhibitor"/>
</dbReference>
<proteinExistence type="inferred from homology"/>
<comment type="caution">
    <text evidence="6">The sequence shown here is derived from an EMBL/GenBank/DDBJ whole genome shotgun (WGS) entry which is preliminary data.</text>
</comment>
<dbReference type="PANTHER" id="PTHR36710:SF4">
    <property type="entry name" value="PLANT INVERTASE_PECTIN METHYLESTERASE INHIBITOR SUPERFAMILY PROTEIN"/>
    <property type="match status" value="1"/>
</dbReference>
<feature type="domain" description="Pectinesterase inhibitor" evidence="5">
    <location>
        <begin position="26"/>
        <end position="158"/>
    </location>
</feature>
<evidence type="ECO:0000259" key="5">
    <source>
        <dbReference type="SMART" id="SM00856"/>
    </source>
</evidence>
<organism evidence="6 7">
    <name type="scientific">Rhododendron williamsianum</name>
    <dbReference type="NCBI Taxonomy" id="262921"/>
    <lineage>
        <taxon>Eukaryota</taxon>
        <taxon>Viridiplantae</taxon>
        <taxon>Streptophyta</taxon>
        <taxon>Embryophyta</taxon>
        <taxon>Tracheophyta</taxon>
        <taxon>Spermatophyta</taxon>
        <taxon>Magnoliopsida</taxon>
        <taxon>eudicotyledons</taxon>
        <taxon>Gunneridae</taxon>
        <taxon>Pentapetalae</taxon>
        <taxon>asterids</taxon>
        <taxon>Ericales</taxon>
        <taxon>Ericaceae</taxon>
        <taxon>Ericoideae</taxon>
        <taxon>Rhodoreae</taxon>
        <taxon>Rhododendron</taxon>
    </lineage>
</organism>
<evidence type="ECO:0000256" key="4">
    <source>
        <dbReference type="SAM" id="SignalP"/>
    </source>
</evidence>
<gene>
    <name evidence="6" type="ORF">C3L33_05524</name>
</gene>
<comment type="similarity">
    <text evidence="3">Belongs to the PMEI family.</text>
</comment>
<dbReference type="Gene3D" id="1.20.140.40">
    <property type="entry name" value="Invertase/pectin methylesterase inhibitor family protein"/>
    <property type="match status" value="2"/>
</dbReference>
<dbReference type="Pfam" id="PF04043">
    <property type="entry name" value="PMEI"/>
    <property type="match status" value="2"/>
</dbReference>
<evidence type="ECO:0000256" key="3">
    <source>
        <dbReference type="ARBA" id="ARBA00038471"/>
    </source>
</evidence>
<dbReference type="PANTHER" id="PTHR36710">
    <property type="entry name" value="PECTINESTERASE INHIBITOR-LIKE"/>
    <property type="match status" value="1"/>
</dbReference>
<dbReference type="CDD" id="cd15797">
    <property type="entry name" value="PMEI"/>
    <property type="match status" value="2"/>
</dbReference>
<dbReference type="SUPFAM" id="SSF101148">
    <property type="entry name" value="Plant invertase/pectin methylesterase inhibitor"/>
    <property type="match status" value="2"/>
</dbReference>
<feature type="domain" description="Pectinesterase inhibitor" evidence="5">
    <location>
        <begin position="159"/>
        <end position="293"/>
    </location>
</feature>
<dbReference type="InterPro" id="IPR006501">
    <property type="entry name" value="Pectinesterase_inhib_dom"/>
</dbReference>
<reference evidence="6 7" key="1">
    <citation type="journal article" date="2019" name="Genome Biol. Evol.">
        <title>The Rhododendron genome and chromosomal organization provide insight into shared whole-genome duplications across the heath family (Ericaceae).</title>
        <authorList>
            <person name="Soza V.L."/>
            <person name="Lindsley D."/>
            <person name="Waalkes A."/>
            <person name="Ramage E."/>
            <person name="Patwardhan R.P."/>
            <person name="Burton J.N."/>
            <person name="Adey A."/>
            <person name="Kumar A."/>
            <person name="Qiu R."/>
            <person name="Shendure J."/>
            <person name="Hall B."/>
        </authorList>
    </citation>
    <scope>NUCLEOTIDE SEQUENCE [LARGE SCALE GENOMIC DNA]</scope>
    <source>
        <strain evidence="6">RSF 1966-606</strain>
    </source>
</reference>
<evidence type="ECO:0000256" key="2">
    <source>
        <dbReference type="ARBA" id="ARBA00023157"/>
    </source>
</evidence>
<dbReference type="OrthoDB" id="764172at2759"/>
<name>A0A6A4LTK4_9ERIC</name>
<feature type="signal peptide" evidence="4">
    <location>
        <begin position="1"/>
        <end position="25"/>
    </location>
</feature>
<dbReference type="InterPro" id="IPR034086">
    <property type="entry name" value="PMEI_plant"/>
</dbReference>
<feature type="chain" id="PRO_5025505655" description="Pectinesterase inhibitor domain-containing protein" evidence="4">
    <location>
        <begin position="26"/>
        <end position="316"/>
    </location>
</feature>
<feature type="non-terminal residue" evidence="6">
    <location>
        <position position="1"/>
    </location>
</feature>
<evidence type="ECO:0000313" key="7">
    <source>
        <dbReference type="Proteomes" id="UP000428333"/>
    </source>
</evidence>
<dbReference type="AlphaFoldDB" id="A0A6A4LTK4"/>
<dbReference type="EMBL" id="QEFC01000688">
    <property type="protein sequence ID" value="KAE9462563.1"/>
    <property type="molecule type" value="Genomic_DNA"/>
</dbReference>
<sequence>MASTSIPYILSLFLLFSCISTRLSAQNDDAIQKVCSNAISTEFCLKTLRPYPRSATSDIPGIAKVTLDLARSQASATKSLIGTLLKQVSDPTNRTTLTDCSKRFDRVILELNAAKKYLVAKDYTGVNVQASLAEQNTDVCSISLSGNSPSPQLSTWTVKEGDYCNILCEASGLLFGGDYYFCKLYPHSATADLPGIAKVTVDLVLSQTSTTKSLIATLFKQVSDPANRTTLTDCSKYFNRTILQLNVAMKYLIAKDYNSANNGAAVAERAMDLCSISLLVNSPSPKLETWTVIERDYCNILCETSGPLLGEEYLCK</sequence>
<dbReference type="NCBIfam" id="TIGR01614">
    <property type="entry name" value="PME_inhib"/>
    <property type="match status" value="2"/>
</dbReference>
<dbReference type="SMART" id="SM00856">
    <property type="entry name" value="PMEI"/>
    <property type="match status" value="2"/>
</dbReference>
<keyword evidence="2" id="KW-1015">Disulfide bond</keyword>
<dbReference type="GO" id="GO:0046910">
    <property type="term" value="F:pectinesterase inhibitor activity"/>
    <property type="evidence" value="ECO:0007669"/>
    <property type="project" value="InterPro"/>
</dbReference>
<dbReference type="Proteomes" id="UP000428333">
    <property type="component" value="Linkage Group LG03"/>
</dbReference>
<accession>A0A6A4LTK4</accession>
<evidence type="ECO:0000313" key="6">
    <source>
        <dbReference type="EMBL" id="KAE9462563.1"/>
    </source>
</evidence>
<protein>
    <recommendedName>
        <fullName evidence="5">Pectinesterase inhibitor domain-containing protein</fullName>
    </recommendedName>
</protein>
<keyword evidence="7" id="KW-1185">Reference proteome</keyword>
<keyword evidence="1 4" id="KW-0732">Signal</keyword>
<evidence type="ECO:0000256" key="1">
    <source>
        <dbReference type="ARBA" id="ARBA00022729"/>
    </source>
</evidence>